<feature type="region of interest" description="Disordered" evidence="12">
    <location>
        <begin position="341"/>
        <end position="363"/>
    </location>
</feature>
<dbReference type="SUPFAM" id="SSF52255">
    <property type="entry name" value="N5-CAIR mutase (phosphoribosylaminoimidazole carboxylase, PurE)"/>
    <property type="match status" value="1"/>
</dbReference>
<dbReference type="OrthoDB" id="15425at2759"/>
<dbReference type="PIRSF" id="PIRSF001340">
    <property type="entry name" value="AIR_carboxylase"/>
    <property type="match status" value="1"/>
</dbReference>
<dbReference type="InterPro" id="IPR016301">
    <property type="entry name" value="Ade2_fungi/plant"/>
</dbReference>
<dbReference type="GO" id="GO:0004638">
    <property type="term" value="F:phosphoribosylaminoimidazole carboxylase activity"/>
    <property type="evidence" value="ECO:0007669"/>
    <property type="project" value="UniProtKB-UniRule"/>
</dbReference>
<dbReference type="AlphaFoldDB" id="A0A5C3QCR2"/>
<evidence type="ECO:0000256" key="11">
    <source>
        <dbReference type="PIRNR" id="PIRNR001340"/>
    </source>
</evidence>
<dbReference type="Proteomes" id="UP000305067">
    <property type="component" value="Unassembled WGS sequence"/>
</dbReference>
<dbReference type="HAMAP" id="MF_01929">
    <property type="entry name" value="PurE_classI"/>
    <property type="match status" value="1"/>
</dbReference>
<gene>
    <name evidence="14" type="ORF">BDV98DRAFT_552078</name>
</gene>
<dbReference type="UniPathway" id="UPA00074">
    <property type="reaction ID" value="UER00130"/>
</dbReference>
<dbReference type="GO" id="GO:0006189">
    <property type="term" value="P:'de novo' IMP biosynthetic process"/>
    <property type="evidence" value="ECO:0007669"/>
    <property type="project" value="UniProtKB-UniRule"/>
</dbReference>
<dbReference type="EMBL" id="ML178836">
    <property type="protein sequence ID" value="TFK98967.1"/>
    <property type="molecule type" value="Genomic_DNA"/>
</dbReference>
<reference evidence="14 15" key="1">
    <citation type="journal article" date="2019" name="Nat. Ecol. Evol.">
        <title>Megaphylogeny resolves global patterns of mushroom evolution.</title>
        <authorList>
            <person name="Varga T."/>
            <person name="Krizsan K."/>
            <person name="Foldi C."/>
            <person name="Dima B."/>
            <person name="Sanchez-Garcia M."/>
            <person name="Sanchez-Ramirez S."/>
            <person name="Szollosi G.J."/>
            <person name="Szarkandi J.G."/>
            <person name="Papp V."/>
            <person name="Albert L."/>
            <person name="Andreopoulos W."/>
            <person name="Angelini C."/>
            <person name="Antonin V."/>
            <person name="Barry K.W."/>
            <person name="Bougher N.L."/>
            <person name="Buchanan P."/>
            <person name="Buyck B."/>
            <person name="Bense V."/>
            <person name="Catcheside P."/>
            <person name="Chovatia M."/>
            <person name="Cooper J."/>
            <person name="Damon W."/>
            <person name="Desjardin D."/>
            <person name="Finy P."/>
            <person name="Geml J."/>
            <person name="Haridas S."/>
            <person name="Hughes K."/>
            <person name="Justo A."/>
            <person name="Karasinski D."/>
            <person name="Kautmanova I."/>
            <person name="Kiss B."/>
            <person name="Kocsube S."/>
            <person name="Kotiranta H."/>
            <person name="LaButti K.M."/>
            <person name="Lechner B.E."/>
            <person name="Liimatainen K."/>
            <person name="Lipzen A."/>
            <person name="Lukacs Z."/>
            <person name="Mihaltcheva S."/>
            <person name="Morgado L.N."/>
            <person name="Niskanen T."/>
            <person name="Noordeloos M.E."/>
            <person name="Ohm R.A."/>
            <person name="Ortiz-Santana B."/>
            <person name="Ovrebo C."/>
            <person name="Racz N."/>
            <person name="Riley R."/>
            <person name="Savchenko A."/>
            <person name="Shiryaev A."/>
            <person name="Soop K."/>
            <person name="Spirin V."/>
            <person name="Szebenyi C."/>
            <person name="Tomsovsky M."/>
            <person name="Tulloss R.E."/>
            <person name="Uehling J."/>
            <person name="Grigoriev I.V."/>
            <person name="Vagvolgyi C."/>
            <person name="Papp T."/>
            <person name="Martin F.M."/>
            <person name="Miettinen O."/>
            <person name="Hibbett D.S."/>
            <person name="Nagy L.G."/>
        </authorList>
    </citation>
    <scope>NUCLEOTIDE SEQUENCE [LARGE SCALE GENOMIC DNA]</scope>
    <source>
        <strain evidence="14 15">CBS 309.79</strain>
    </source>
</reference>
<dbReference type="SUPFAM" id="SSF52440">
    <property type="entry name" value="PreATP-grasp domain"/>
    <property type="match status" value="1"/>
</dbReference>
<keyword evidence="9 11" id="KW-0067">ATP-binding</keyword>
<dbReference type="InterPro" id="IPR054350">
    <property type="entry name" value="PurT/PurK_preATP-grasp"/>
</dbReference>
<dbReference type="InterPro" id="IPR011761">
    <property type="entry name" value="ATP-grasp"/>
</dbReference>
<dbReference type="GO" id="GO:0046872">
    <property type="term" value="F:metal ion binding"/>
    <property type="evidence" value="ECO:0007669"/>
    <property type="project" value="InterPro"/>
</dbReference>
<name>A0A5C3QCR2_9AGAR</name>
<dbReference type="GO" id="GO:0005524">
    <property type="term" value="F:ATP binding"/>
    <property type="evidence" value="ECO:0007669"/>
    <property type="project" value="UniProtKB-UniRule"/>
</dbReference>
<dbReference type="SMART" id="SM01001">
    <property type="entry name" value="AIRC"/>
    <property type="match status" value="1"/>
</dbReference>
<keyword evidence="15" id="KW-1185">Reference proteome</keyword>
<feature type="region of interest" description="Disordered" evidence="12">
    <location>
        <begin position="420"/>
        <end position="442"/>
    </location>
</feature>
<dbReference type="NCBIfam" id="TIGR01162">
    <property type="entry name" value="purE"/>
    <property type="match status" value="1"/>
</dbReference>
<evidence type="ECO:0000256" key="8">
    <source>
        <dbReference type="ARBA" id="ARBA00022793"/>
    </source>
</evidence>
<dbReference type="Pfam" id="PF22660">
    <property type="entry name" value="RS_preATP-grasp-like"/>
    <property type="match status" value="1"/>
</dbReference>
<dbReference type="Gene3D" id="3.40.50.20">
    <property type="match status" value="1"/>
</dbReference>
<dbReference type="HAMAP" id="MF_01928">
    <property type="entry name" value="PurK"/>
    <property type="match status" value="1"/>
</dbReference>
<dbReference type="EC" id="4.1.1.21" evidence="4 11"/>
<dbReference type="InterPro" id="IPR040686">
    <property type="entry name" value="PurK_C"/>
</dbReference>
<keyword evidence="8 11" id="KW-0210">Decarboxylase</keyword>
<sequence length="616" mass="64715">MSSQKTLGILGGGQLGRLLLSASQNLLIPTLILDPSPTCPASQLLPSPSQHIVKPFTDAAAIMELAERGADVLTVEIEHVDVGALRGVMERYDGLEGRRKVEVHPDPGTIEVIQDKYKQKVFLRDAGCALGEFVEIPSGQKEEDAVKEATEGLGLPLMLKAKRLAYDGRGNYLLRSSEPSAISTALSALRGGTQKDLEIYAEKFVPFKAELAVMVVRSTTGQVKSYPCVETVQRDNICHLVWAPYPDSSAGDRARDVAEKAVAALGGAGIFGVEMFLLEDGSVLLNEIAPRPHNSGHYTLSIAPGASQFENHLRAVLGLPLGSTEIGEGCTAMINLVGSSSSSTSNAGSDSTSTTSNTLATPSLDTALSSQTTRALQTPGASVYLYGKAECRKGRKMGHVNVSGPSRGEVEGRVKFILGEASDATQSSSSEERAGAREGSKAAKKPLVGIVMGSDSDLPTMRGAAEVLKEFGVECEVTIVSAHRTTDRLVEYARSASPRGLHTIIAGAGGAAHLPGMLASITPLPVIGVPINNAGGGAGGGLGGVDALYSIVQMPKGIPVATVAINNSANAGLLAIRILSAVVPRLRGEMEDYMKRMERVVLGKVRRLEEVGWEGY</sequence>
<dbReference type="InterPro" id="IPR005875">
    <property type="entry name" value="PurK"/>
</dbReference>
<evidence type="ECO:0000256" key="4">
    <source>
        <dbReference type="ARBA" id="ARBA00012329"/>
    </source>
</evidence>
<protein>
    <recommendedName>
        <fullName evidence="5 11">Phosphoribosylaminoimidazole carboxylase</fullName>
        <ecNumber evidence="4 11">4.1.1.21</ecNumber>
    </recommendedName>
</protein>
<evidence type="ECO:0000256" key="2">
    <source>
        <dbReference type="ARBA" id="ARBA00004747"/>
    </source>
</evidence>
<dbReference type="PANTHER" id="PTHR11609">
    <property type="entry name" value="PURINE BIOSYNTHESIS PROTEIN 6/7, PUR6/7"/>
    <property type="match status" value="1"/>
</dbReference>
<evidence type="ECO:0000256" key="9">
    <source>
        <dbReference type="ARBA" id="ARBA00022840"/>
    </source>
</evidence>
<dbReference type="InterPro" id="IPR033747">
    <property type="entry name" value="PurE_ClassI"/>
</dbReference>
<feature type="domain" description="ATP-grasp" evidence="13">
    <location>
        <begin position="120"/>
        <end position="317"/>
    </location>
</feature>
<dbReference type="InterPro" id="IPR013815">
    <property type="entry name" value="ATP_grasp_subdomain_1"/>
</dbReference>
<organism evidence="14 15">
    <name type="scientific">Pterulicium gracile</name>
    <dbReference type="NCBI Taxonomy" id="1884261"/>
    <lineage>
        <taxon>Eukaryota</taxon>
        <taxon>Fungi</taxon>
        <taxon>Dikarya</taxon>
        <taxon>Basidiomycota</taxon>
        <taxon>Agaricomycotina</taxon>
        <taxon>Agaricomycetes</taxon>
        <taxon>Agaricomycetidae</taxon>
        <taxon>Agaricales</taxon>
        <taxon>Pleurotineae</taxon>
        <taxon>Pterulaceae</taxon>
        <taxon>Pterulicium</taxon>
    </lineage>
</organism>
<keyword evidence="10 11" id="KW-0456">Lyase</keyword>
<evidence type="ECO:0000256" key="12">
    <source>
        <dbReference type="SAM" id="MobiDB-lite"/>
    </source>
</evidence>
<dbReference type="FunFam" id="3.30.470.20:FF:000037">
    <property type="entry name" value="Phosphoribosylaminoimidazole carboxylase, chloroplastic"/>
    <property type="match status" value="1"/>
</dbReference>
<comment type="pathway">
    <text evidence="2 11">Purine metabolism; IMP biosynthesis via de novo pathway; 5-amino-1-(5-phospho-D-ribosyl)imidazole-4-carboxylate from 5-amino-1-(5-phospho-D-ribosyl)imidazole (carboxylase route): step 1/1.</text>
</comment>
<dbReference type="Gene3D" id="3.40.50.1970">
    <property type="match status" value="1"/>
</dbReference>
<evidence type="ECO:0000256" key="6">
    <source>
        <dbReference type="ARBA" id="ARBA00022741"/>
    </source>
</evidence>
<evidence type="ECO:0000259" key="13">
    <source>
        <dbReference type="PROSITE" id="PS50975"/>
    </source>
</evidence>
<dbReference type="PANTHER" id="PTHR11609:SF5">
    <property type="entry name" value="PHOSPHORIBOSYLAMINOIMIDAZOLE CARBOXYLASE"/>
    <property type="match status" value="1"/>
</dbReference>
<dbReference type="PROSITE" id="PS50975">
    <property type="entry name" value="ATP_GRASP"/>
    <property type="match status" value="1"/>
</dbReference>
<dbReference type="Pfam" id="PF17769">
    <property type="entry name" value="PurK_C"/>
    <property type="match status" value="1"/>
</dbReference>
<dbReference type="Pfam" id="PF00731">
    <property type="entry name" value="AIRC"/>
    <property type="match status" value="1"/>
</dbReference>
<evidence type="ECO:0000256" key="3">
    <source>
        <dbReference type="ARBA" id="ARBA00006114"/>
    </source>
</evidence>
<keyword evidence="7 11" id="KW-0658">Purine biosynthesis</keyword>
<evidence type="ECO:0000256" key="10">
    <source>
        <dbReference type="ARBA" id="ARBA00023239"/>
    </source>
</evidence>
<comment type="catalytic activity">
    <reaction evidence="1 11">
        <text>5-amino-1-(5-phospho-D-ribosyl)imidazole-4-carboxylate + H(+) = 5-amino-1-(5-phospho-beta-D-ribosyl)imidazole + CO2</text>
        <dbReference type="Rhea" id="RHEA:10792"/>
        <dbReference type="ChEBI" id="CHEBI:15378"/>
        <dbReference type="ChEBI" id="CHEBI:16526"/>
        <dbReference type="ChEBI" id="CHEBI:77657"/>
        <dbReference type="ChEBI" id="CHEBI:137981"/>
        <dbReference type="EC" id="4.1.1.21"/>
    </reaction>
</comment>
<dbReference type="STRING" id="1884261.A0A5C3QCR2"/>
<comment type="similarity">
    <text evidence="3 11">In the C-terminal section; belongs to the AIR carboxylase family. Class I subfamily.</text>
</comment>
<dbReference type="InterPro" id="IPR000031">
    <property type="entry name" value="PurE_dom"/>
</dbReference>
<evidence type="ECO:0000313" key="14">
    <source>
        <dbReference type="EMBL" id="TFK98967.1"/>
    </source>
</evidence>
<dbReference type="NCBIfam" id="NF004679">
    <property type="entry name" value="PRK06019.1-5"/>
    <property type="match status" value="1"/>
</dbReference>
<accession>A0A5C3QCR2</accession>
<feature type="compositionally biased region" description="Basic and acidic residues" evidence="12">
    <location>
        <begin position="430"/>
        <end position="441"/>
    </location>
</feature>
<evidence type="ECO:0000256" key="5">
    <source>
        <dbReference type="ARBA" id="ARBA00021059"/>
    </source>
</evidence>
<evidence type="ECO:0000313" key="15">
    <source>
        <dbReference type="Proteomes" id="UP000305067"/>
    </source>
</evidence>
<dbReference type="InterPro" id="IPR003135">
    <property type="entry name" value="ATP-grasp_carboxylate-amine"/>
</dbReference>
<evidence type="ECO:0000256" key="7">
    <source>
        <dbReference type="ARBA" id="ARBA00022755"/>
    </source>
</evidence>
<dbReference type="SUPFAM" id="SSF56059">
    <property type="entry name" value="Glutathione synthetase ATP-binding domain-like"/>
    <property type="match status" value="1"/>
</dbReference>
<dbReference type="Gene3D" id="3.30.470.20">
    <property type="entry name" value="ATP-grasp fold, B domain"/>
    <property type="match status" value="1"/>
</dbReference>
<dbReference type="InterPro" id="IPR011054">
    <property type="entry name" value="Rudment_hybrid_motif"/>
</dbReference>
<dbReference type="Gene3D" id="3.30.1490.20">
    <property type="entry name" value="ATP-grasp fold, A domain"/>
    <property type="match status" value="1"/>
</dbReference>
<proteinExistence type="inferred from homology"/>
<dbReference type="SUPFAM" id="SSF51246">
    <property type="entry name" value="Rudiment single hybrid motif"/>
    <property type="match status" value="1"/>
</dbReference>
<dbReference type="Pfam" id="PF02222">
    <property type="entry name" value="ATP-grasp"/>
    <property type="match status" value="1"/>
</dbReference>
<evidence type="ECO:0000256" key="1">
    <source>
        <dbReference type="ARBA" id="ARBA00001244"/>
    </source>
</evidence>
<keyword evidence="6 11" id="KW-0547">Nucleotide-binding</keyword>
<dbReference type="InterPro" id="IPR016185">
    <property type="entry name" value="PreATP-grasp_dom_sf"/>
</dbReference>